<sequence>MPMVTRRYSPRAPFLFRPHLRSQRFPMRRSLILCLPVPAALLVAACASGPAPRVSWLGDGVFKSPTVQEAEAYCRNFGAPMRFLDPKAAATGAPAGEVSYRCD</sequence>
<dbReference type="AlphaFoldDB" id="A0A561C7I9"/>
<protein>
    <submittedName>
        <fullName evidence="1">Uncharacterized protein</fullName>
    </submittedName>
</protein>
<accession>A0A561C7I9</accession>
<reference evidence="1 2" key="1">
    <citation type="submission" date="2019-06" db="EMBL/GenBank/DDBJ databases">
        <title>Sorghum-associated microbial communities from plants grown in Nebraska, USA.</title>
        <authorList>
            <person name="Schachtman D."/>
        </authorList>
    </citation>
    <scope>NUCLEOTIDE SEQUENCE [LARGE SCALE GENOMIC DNA]</scope>
    <source>
        <strain evidence="1 2">T529</strain>
    </source>
</reference>
<proteinExistence type="predicted"/>
<evidence type="ECO:0000313" key="1">
    <source>
        <dbReference type="EMBL" id="TWD87054.1"/>
    </source>
</evidence>
<dbReference type="RefSeq" id="WP_261380259.1">
    <property type="nucleotide sequence ID" value="NZ_VIVL01000003.1"/>
</dbReference>
<gene>
    <name evidence="1" type="ORF">FB547_10329</name>
</gene>
<organism evidence="1 2">
    <name type="scientific">Variovorax beijingensis</name>
    <dbReference type="NCBI Taxonomy" id="2496117"/>
    <lineage>
        <taxon>Bacteria</taxon>
        <taxon>Pseudomonadati</taxon>
        <taxon>Pseudomonadota</taxon>
        <taxon>Betaproteobacteria</taxon>
        <taxon>Burkholderiales</taxon>
        <taxon>Comamonadaceae</taxon>
        <taxon>Variovorax</taxon>
    </lineage>
</organism>
<evidence type="ECO:0000313" key="2">
    <source>
        <dbReference type="Proteomes" id="UP000319722"/>
    </source>
</evidence>
<dbReference type="Proteomes" id="UP000319722">
    <property type="component" value="Unassembled WGS sequence"/>
</dbReference>
<comment type="caution">
    <text evidence="1">The sequence shown here is derived from an EMBL/GenBank/DDBJ whole genome shotgun (WGS) entry which is preliminary data.</text>
</comment>
<name>A0A561C7I9_9BURK</name>
<dbReference type="EMBL" id="VIVL01000003">
    <property type="protein sequence ID" value="TWD87054.1"/>
    <property type="molecule type" value="Genomic_DNA"/>
</dbReference>